<dbReference type="RefSeq" id="WP_216939451.1">
    <property type="nucleotide sequence ID" value="NZ_CP077062.1"/>
</dbReference>
<sequence>MADADDTPTGPAPAPDRLPVPRLTSRSGLLWGLATLVGLLAVCATVFVTQPQNRWAVLVLVPVAVLLVAFVLVRSAWVETATGTVVHRTLLGSRRVPLAEADRLRLVTNRGGGLLLQVRRRGSRRAVHLPVLALTDYVRRSQDPATLRALAGQVEAFAPERTRVAGQLVRQAEHLEGGGSPEDSPLAALVTHSVTTAAKGGGAAGGTSLLD</sequence>
<evidence type="ECO:0008006" key="5">
    <source>
        <dbReference type="Google" id="ProtNLM"/>
    </source>
</evidence>
<evidence type="ECO:0000256" key="1">
    <source>
        <dbReference type="SAM" id="MobiDB-lite"/>
    </source>
</evidence>
<proteinExistence type="predicted"/>
<evidence type="ECO:0000313" key="3">
    <source>
        <dbReference type="EMBL" id="QWZ07941.1"/>
    </source>
</evidence>
<keyword evidence="4" id="KW-1185">Reference proteome</keyword>
<feature type="transmembrane region" description="Helical" evidence="2">
    <location>
        <begin position="28"/>
        <end position="48"/>
    </location>
</feature>
<organism evidence="3 4">
    <name type="scientific">Nocardioides panacis</name>
    <dbReference type="NCBI Taxonomy" id="2849501"/>
    <lineage>
        <taxon>Bacteria</taxon>
        <taxon>Bacillati</taxon>
        <taxon>Actinomycetota</taxon>
        <taxon>Actinomycetes</taxon>
        <taxon>Propionibacteriales</taxon>
        <taxon>Nocardioidaceae</taxon>
        <taxon>Nocardioides</taxon>
    </lineage>
</organism>
<keyword evidence="2" id="KW-0472">Membrane</keyword>
<keyword evidence="2" id="KW-1133">Transmembrane helix</keyword>
<gene>
    <name evidence="3" type="ORF">KRR39_21665</name>
</gene>
<protein>
    <recommendedName>
        <fullName evidence="5">PH domain-containing protein</fullName>
    </recommendedName>
</protein>
<feature type="region of interest" description="Disordered" evidence="1">
    <location>
        <begin position="1"/>
        <end position="20"/>
    </location>
</feature>
<evidence type="ECO:0000256" key="2">
    <source>
        <dbReference type="SAM" id="Phobius"/>
    </source>
</evidence>
<feature type="transmembrane region" description="Helical" evidence="2">
    <location>
        <begin position="55"/>
        <end position="77"/>
    </location>
</feature>
<dbReference type="EMBL" id="CP077062">
    <property type="protein sequence ID" value="QWZ07941.1"/>
    <property type="molecule type" value="Genomic_DNA"/>
</dbReference>
<dbReference type="KEGG" id="nps:KRR39_21665"/>
<name>A0A975XZZ4_9ACTN</name>
<dbReference type="Proteomes" id="UP000683575">
    <property type="component" value="Chromosome"/>
</dbReference>
<accession>A0A975XZZ4</accession>
<evidence type="ECO:0000313" key="4">
    <source>
        <dbReference type="Proteomes" id="UP000683575"/>
    </source>
</evidence>
<dbReference type="AlphaFoldDB" id="A0A975XZZ4"/>
<keyword evidence="2" id="KW-0812">Transmembrane</keyword>
<reference evidence="3" key="1">
    <citation type="submission" date="2021-06" db="EMBL/GenBank/DDBJ databases">
        <title>Complete genome sequence of Nocardioides sp. G188.</title>
        <authorList>
            <person name="Im W.-T."/>
        </authorList>
    </citation>
    <scope>NUCLEOTIDE SEQUENCE</scope>
    <source>
        <strain evidence="3">G188</strain>
    </source>
</reference>